<accession>A0AAW1UWD1</accession>
<gene>
    <name evidence="5" type="ORF">WA026_018448</name>
</gene>
<dbReference type="InterPro" id="IPR036179">
    <property type="entry name" value="Ig-like_dom_sf"/>
</dbReference>
<evidence type="ECO:0008006" key="7">
    <source>
        <dbReference type="Google" id="ProtNLM"/>
    </source>
</evidence>
<dbReference type="Pfam" id="PF00041">
    <property type="entry name" value="fn3"/>
    <property type="match status" value="1"/>
</dbReference>
<dbReference type="InterPro" id="IPR007110">
    <property type="entry name" value="Ig-like_dom"/>
</dbReference>
<dbReference type="SUPFAM" id="SSF48726">
    <property type="entry name" value="Immunoglobulin"/>
    <property type="match status" value="4"/>
</dbReference>
<dbReference type="GO" id="GO:0009653">
    <property type="term" value="P:anatomical structure morphogenesis"/>
    <property type="evidence" value="ECO:0007669"/>
    <property type="project" value="UniProtKB-ARBA"/>
</dbReference>
<dbReference type="FunFam" id="2.60.40.10:FF:000069">
    <property type="entry name" value="Alpha-protein kinase 3"/>
    <property type="match status" value="1"/>
</dbReference>
<organism evidence="5 6">
    <name type="scientific">Henosepilachna vigintioctopunctata</name>
    <dbReference type="NCBI Taxonomy" id="420089"/>
    <lineage>
        <taxon>Eukaryota</taxon>
        <taxon>Metazoa</taxon>
        <taxon>Ecdysozoa</taxon>
        <taxon>Arthropoda</taxon>
        <taxon>Hexapoda</taxon>
        <taxon>Insecta</taxon>
        <taxon>Pterygota</taxon>
        <taxon>Neoptera</taxon>
        <taxon>Endopterygota</taxon>
        <taxon>Coleoptera</taxon>
        <taxon>Polyphaga</taxon>
        <taxon>Cucujiformia</taxon>
        <taxon>Coccinelloidea</taxon>
        <taxon>Coccinellidae</taxon>
        <taxon>Epilachninae</taxon>
        <taxon>Epilachnini</taxon>
        <taxon>Henosepilachna</taxon>
    </lineage>
</organism>
<dbReference type="InterPro" id="IPR013098">
    <property type="entry name" value="Ig_I-set"/>
</dbReference>
<dbReference type="InterPro" id="IPR003961">
    <property type="entry name" value="FN3_dom"/>
</dbReference>
<protein>
    <recommendedName>
        <fullName evidence="7">Obscurin</fullName>
    </recommendedName>
</protein>
<proteinExistence type="predicted"/>
<feature type="domain" description="Ig-like" evidence="3">
    <location>
        <begin position="481"/>
        <end position="517"/>
    </location>
</feature>
<evidence type="ECO:0000256" key="2">
    <source>
        <dbReference type="ARBA" id="ARBA00023319"/>
    </source>
</evidence>
<dbReference type="FunFam" id="2.60.40.10:FF:000107">
    <property type="entry name" value="Myosin, light chain kinase a"/>
    <property type="match status" value="1"/>
</dbReference>
<evidence type="ECO:0000313" key="6">
    <source>
        <dbReference type="Proteomes" id="UP001431783"/>
    </source>
</evidence>
<dbReference type="GO" id="GO:0030154">
    <property type="term" value="P:cell differentiation"/>
    <property type="evidence" value="ECO:0007669"/>
    <property type="project" value="UniProtKB-ARBA"/>
</dbReference>
<dbReference type="InterPro" id="IPR050964">
    <property type="entry name" value="Striated_Muscle_Regulatory"/>
</dbReference>
<evidence type="ECO:0000313" key="5">
    <source>
        <dbReference type="EMBL" id="KAK9886795.1"/>
    </source>
</evidence>
<dbReference type="Proteomes" id="UP001431783">
    <property type="component" value="Unassembled WGS sequence"/>
</dbReference>
<dbReference type="CDD" id="cd00096">
    <property type="entry name" value="Ig"/>
    <property type="match status" value="1"/>
</dbReference>
<dbReference type="SMART" id="SM00408">
    <property type="entry name" value="IGc2"/>
    <property type="match status" value="3"/>
</dbReference>
<dbReference type="PANTHER" id="PTHR13817">
    <property type="entry name" value="TITIN"/>
    <property type="match status" value="1"/>
</dbReference>
<keyword evidence="1" id="KW-0677">Repeat</keyword>
<dbReference type="InterPro" id="IPR036116">
    <property type="entry name" value="FN3_sf"/>
</dbReference>
<dbReference type="InterPro" id="IPR003598">
    <property type="entry name" value="Ig_sub2"/>
</dbReference>
<keyword evidence="6" id="KW-1185">Reference proteome</keyword>
<dbReference type="SMART" id="SM00060">
    <property type="entry name" value="FN3"/>
    <property type="match status" value="1"/>
</dbReference>
<evidence type="ECO:0000259" key="3">
    <source>
        <dbReference type="PROSITE" id="PS50835"/>
    </source>
</evidence>
<dbReference type="InterPro" id="IPR003599">
    <property type="entry name" value="Ig_sub"/>
</dbReference>
<dbReference type="Pfam" id="PF07679">
    <property type="entry name" value="I-set"/>
    <property type="match status" value="4"/>
</dbReference>
<dbReference type="InterPro" id="IPR013783">
    <property type="entry name" value="Ig-like_fold"/>
</dbReference>
<feature type="domain" description="Ig-like" evidence="3">
    <location>
        <begin position="149"/>
        <end position="234"/>
    </location>
</feature>
<dbReference type="PROSITE" id="PS50853">
    <property type="entry name" value="FN3"/>
    <property type="match status" value="1"/>
</dbReference>
<dbReference type="Gene3D" id="2.60.40.10">
    <property type="entry name" value="Immunoglobulins"/>
    <property type="match status" value="5"/>
</dbReference>
<dbReference type="AlphaFoldDB" id="A0AAW1UWD1"/>
<keyword evidence="2" id="KW-0393">Immunoglobulin domain</keyword>
<dbReference type="CDD" id="cd00063">
    <property type="entry name" value="FN3"/>
    <property type="match status" value="1"/>
</dbReference>
<dbReference type="PROSITE" id="PS50835">
    <property type="entry name" value="IG_LIKE"/>
    <property type="match status" value="4"/>
</dbReference>
<evidence type="ECO:0000259" key="4">
    <source>
        <dbReference type="PROSITE" id="PS50853"/>
    </source>
</evidence>
<comment type="caution">
    <text evidence="5">The sequence shown here is derived from an EMBL/GenBank/DDBJ whole genome shotgun (WGS) entry which is preliminary data.</text>
</comment>
<evidence type="ECO:0000256" key="1">
    <source>
        <dbReference type="ARBA" id="ARBA00022737"/>
    </source>
</evidence>
<dbReference type="SMART" id="SM00409">
    <property type="entry name" value="IG"/>
    <property type="match status" value="3"/>
</dbReference>
<feature type="domain" description="Ig-like" evidence="3">
    <location>
        <begin position="266"/>
        <end position="348"/>
    </location>
</feature>
<dbReference type="PANTHER" id="PTHR13817:SF171">
    <property type="entry name" value="STRETCHIN-MLCK, ISOFORM U"/>
    <property type="match status" value="1"/>
</dbReference>
<feature type="domain" description="Ig-like" evidence="3">
    <location>
        <begin position="365"/>
        <end position="456"/>
    </location>
</feature>
<reference evidence="5 6" key="1">
    <citation type="submission" date="2023-03" db="EMBL/GenBank/DDBJ databases">
        <title>Genome insight into feeding habits of ladybird beetles.</title>
        <authorList>
            <person name="Li H.-S."/>
            <person name="Huang Y.-H."/>
            <person name="Pang H."/>
        </authorList>
    </citation>
    <scope>NUCLEOTIDE SEQUENCE [LARGE SCALE GENOMIC DNA]</scope>
    <source>
        <strain evidence="5">SYSU_2023b</strain>
        <tissue evidence="5">Whole body</tissue>
    </source>
</reference>
<sequence>MRVIICEGTSYDLIVEADTSLTSLRRKWCARNCSISDFLNYLVKYQDVPGPISEKIFVSDSGRNWISLSWGKPEYRAAPVIAYKIEAWLRGGEGARWKELGVSPINSYDAFNLKPGGQYQFRITPRNRYGWGEMVQSDIITVGDATGLPEFTNILPGQLKALLGSRVSLECELRVGSPPIIRWYKNSEEIEENANERISMSYLNNTCILTISGLRYSDSGRYICEATNKAGRVSTFCRLLVVDEVIVSPTDTKLKLSQVETKSSPPQFSMRLRDRRVQVTYPVRLTCQVEAIPSPKISWKKDGADIETNGRYNFWTDNKFHTLEISKTALNDSGIYTVIAQNNHGTVSCCCNLVVDQGIRAYVSPSFKTELEPSSVLLKEGEEIRLSGKIEAYPIVGVVWYRDGMRLRPSRKSVMTLSYDGRVELSVANVTFKDAGVYTCIASNEVGSAESTARVEVKAVEELDGCVLSTPEKTEMYSQQPKFLKKPRSTEAYEGDNIVILCEIIGDPEPDVIWLRDFLKFHTGSLGIEIYFNFES</sequence>
<feature type="domain" description="Fibronectin type-III" evidence="4">
    <location>
        <begin position="48"/>
        <end position="145"/>
    </location>
</feature>
<dbReference type="EMBL" id="JARQZJ010000102">
    <property type="protein sequence ID" value="KAK9886795.1"/>
    <property type="molecule type" value="Genomic_DNA"/>
</dbReference>
<name>A0AAW1UWD1_9CUCU</name>
<dbReference type="FunFam" id="2.60.40.10:FF:001508">
    <property type="entry name" value="Uncharacterized protein, isoform D"/>
    <property type="match status" value="1"/>
</dbReference>
<dbReference type="SUPFAM" id="SSF49265">
    <property type="entry name" value="Fibronectin type III"/>
    <property type="match status" value="1"/>
</dbReference>